<proteinExistence type="predicted"/>
<dbReference type="EMBL" id="ATGI01000032">
    <property type="protein sequence ID" value="EPF71425.1"/>
    <property type="molecule type" value="Genomic_DNA"/>
</dbReference>
<comment type="caution">
    <text evidence="2">The sequence shown here is derived from an EMBL/GenBank/DDBJ whole genome shotgun (WGS) entry which is preliminary data.</text>
</comment>
<feature type="signal peptide" evidence="1">
    <location>
        <begin position="1"/>
        <end position="17"/>
    </location>
</feature>
<dbReference type="RefSeq" id="WP_016656855.1">
    <property type="nucleotide sequence ID" value="NZ_KE340353.1"/>
</dbReference>
<evidence type="ECO:0000256" key="1">
    <source>
        <dbReference type="SAM" id="SignalP"/>
    </source>
</evidence>
<name>S3MUI3_9GAMM</name>
<dbReference type="STRING" id="632955.GCA_000829675_00380"/>
<evidence type="ECO:0000313" key="3">
    <source>
        <dbReference type="Proteomes" id="UP000014568"/>
    </source>
</evidence>
<dbReference type="HOGENOM" id="CLU_2911971_0_0_6"/>
<organism evidence="2 3">
    <name type="scientific">Acinetobacter rudis CIP 110305</name>
    <dbReference type="NCBI Taxonomy" id="421052"/>
    <lineage>
        <taxon>Bacteria</taxon>
        <taxon>Pseudomonadati</taxon>
        <taxon>Pseudomonadota</taxon>
        <taxon>Gammaproteobacteria</taxon>
        <taxon>Moraxellales</taxon>
        <taxon>Moraxellaceae</taxon>
        <taxon>Acinetobacter</taxon>
    </lineage>
</organism>
<dbReference type="AlphaFoldDB" id="S3MUI3"/>
<keyword evidence="3" id="KW-1185">Reference proteome</keyword>
<gene>
    <name evidence="2" type="ORF">F945_02454</name>
</gene>
<dbReference type="PROSITE" id="PS51257">
    <property type="entry name" value="PROKAR_LIPOPROTEIN"/>
    <property type="match status" value="1"/>
</dbReference>
<keyword evidence="1" id="KW-0732">Signal</keyword>
<protein>
    <recommendedName>
        <fullName evidence="4">Lipoprotein</fullName>
    </recommendedName>
</protein>
<feature type="chain" id="PRO_5004523517" description="Lipoprotein" evidence="1">
    <location>
        <begin position="18"/>
        <end position="61"/>
    </location>
</feature>
<evidence type="ECO:0008006" key="4">
    <source>
        <dbReference type="Google" id="ProtNLM"/>
    </source>
</evidence>
<accession>S3MUI3</accession>
<evidence type="ECO:0000313" key="2">
    <source>
        <dbReference type="EMBL" id="EPF71425.1"/>
    </source>
</evidence>
<dbReference type="PATRIC" id="fig|421052.3.peg.2400"/>
<reference evidence="2 3" key="1">
    <citation type="submission" date="2013-06" db="EMBL/GenBank/DDBJ databases">
        <title>The Genome Sequence of Acinetobacter rudis CIP 110305.</title>
        <authorList>
            <consortium name="The Broad Institute Genome Sequencing Platform"/>
            <consortium name="The Broad Institute Genome Sequencing Center for Infectious Disease"/>
            <person name="Cerqueira G."/>
            <person name="Feldgarden M."/>
            <person name="Courvalin P."/>
            <person name="Perichon B."/>
            <person name="Grillot-Courvalin C."/>
            <person name="Clermont D."/>
            <person name="Rocha E."/>
            <person name="Yoon E.-J."/>
            <person name="Nemec A."/>
            <person name="Young S.K."/>
            <person name="Zeng Q."/>
            <person name="Gargeya S."/>
            <person name="Fitzgerald M."/>
            <person name="Abouelleil A."/>
            <person name="Alvarado L."/>
            <person name="Berlin A.M."/>
            <person name="Chapman S.B."/>
            <person name="Dewar J."/>
            <person name="Goldberg J."/>
            <person name="Griggs A."/>
            <person name="Gujja S."/>
            <person name="Hansen M."/>
            <person name="Howarth C."/>
            <person name="Imamovic A."/>
            <person name="Larimer J."/>
            <person name="McCowan C."/>
            <person name="Murphy C."/>
            <person name="Pearson M."/>
            <person name="Priest M."/>
            <person name="Roberts A."/>
            <person name="Saif S."/>
            <person name="Shea T."/>
            <person name="Sykes S."/>
            <person name="Wortman J."/>
            <person name="Nusbaum C."/>
            <person name="Birren B."/>
        </authorList>
    </citation>
    <scope>NUCLEOTIDE SEQUENCE [LARGE SCALE GENOMIC DNA]</scope>
    <source>
        <strain evidence="2 3">CIP 110305</strain>
    </source>
</reference>
<sequence>MKTILLFAPFLVLTACAMSEPKGYYQDPVVKDNNVEEWKRWEAQKRIEADMRYAEQQRRQR</sequence>
<dbReference type="Proteomes" id="UP000014568">
    <property type="component" value="Unassembled WGS sequence"/>
</dbReference>